<evidence type="ECO:0000259" key="1">
    <source>
        <dbReference type="Pfam" id="PF12680"/>
    </source>
</evidence>
<dbReference type="Gene3D" id="3.10.450.50">
    <property type="match status" value="1"/>
</dbReference>
<comment type="caution">
    <text evidence="2">The sequence shown here is derived from an EMBL/GenBank/DDBJ whole genome shotgun (WGS) entry which is preliminary data.</text>
</comment>
<keyword evidence="3" id="KW-1185">Reference proteome</keyword>
<dbReference type="Proteomes" id="UP000703674">
    <property type="component" value="Unassembled WGS sequence"/>
</dbReference>
<evidence type="ECO:0000313" key="2">
    <source>
        <dbReference type="EMBL" id="NJW53351.1"/>
    </source>
</evidence>
<dbReference type="Pfam" id="PF12680">
    <property type="entry name" value="SnoaL_2"/>
    <property type="match status" value="1"/>
</dbReference>
<gene>
    <name evidence="2" type="ORF">HC175_10500</name>
</gene>
<accession>A0ABX1D486</accession>
<dbReference type="InterPro" id="IPR037401">
    <property type="entry name" value="SnoaL-like"/>
</dbReference>
<feature type="domain" description="SnoaL-like" evidence="1">
    <location>
        <begin position="9"/>
        <end position="103"/>
    </location>
</feature>
<dbReference type="EMBL" id="JAAVJR010000005">
    <property type="protein sequence ID" value="NJW53351.1"/>
    <property type="molecule type" value="Genomic_DNA"/>
</dbReference>
<evidence type="ECO:0000313" key="3">
    <source>
        <dbReference type="Proteomes" id="UP000703674"/>
    </source>
</evidence>
<protein>
    <submittedName>
        <fullName evidence="2">Nuclear transport factor 2 family protein</fullName>
    </submittedName>
</protein>
<dbReference type="InterPro" id="IPR032710">
    <property type="entry name" value="NTF2-like_dom_sf"/>
</dbReference>
<dbReference type="RefSeq" id="WP_168138453.1">
    <property type="nucleotide sequence ID" value="NZ_JAAVJR010000005.1"/>
</dbReference>
<sequence length="128" mass="15244">MEEREKFLREVIRAYTEGDSKFFMDHITDDICWEIVGERYIGGKSEFQEVLEQMQEMPSMEIDVENIIINDHYGIVEGVVKSRNRLGQKKHFGFCDIYRFKEGTHPAIQNIKSYVIDISRHMQYKEQC</sequence>
<organism evidence="2 3">
    <name type="scientific">Salinimicrobium oceani</name>
    <dbReference type="NCBI Taxonomy" id="2722702"/>
    <lineage>
        <taxon>Bacteria</taxon>
        <taxon>Pseudomonadati</taxon>
        <taxon>Bacteroidota</taxon>
        <taxon>Flavobacteriia</taxon>
        <taxon>Flavobacteriales</taxon>
        <taxon>Flavobacteriaceae</taxon>
        <taxon>Salinimicrobium</taxon>
    </lineage>
</organism>
<proteinExistence type="predicted"/>
<reference evidence="2 3" key="1">
    <citation type="submission" date="2020-03" db="EMBL/GenBank/DDBJ databases">
        <title>Salinimicrobium sp. nov, isolated from SCS.</title>
        <authorList>
            <person name="Cao W.R."/>
        </authorList>
    </citation>
    <scope>NUCLEOTIDE SEQUENCE [LARGE SCALE GENOMIC DNA]</scope>
    <source>
        <strain evidence="3">J15B91</strain>
    </source>
</reference>
<name>A0ABX1D486_9FLAO</name>
<dbReference type="SUPFAM" id="SSF54427">
    <property type="entry name" value="NTF2-like"/>
    <property type="match status" value="1"/>
</dbReference>